<keyword evidence="2" id="KW-1185">Reference proteome</keyword>
<protein>
    <submittedName>
        <fullName evidence="1">Uncharacterized protein</fullName>
    </submittedName>
</protein>
<dbReference type="Proteomes" id="UP000391919">
    <property type="component" value="Unassembled WGS sequence"/>
</dbReference>
<name>A0A5J4JET8_9BACI</name>
<reference evidence="1 2" key="1">
    <citation type="submission" date="2019-09" db="EMBL/GenBank/DDBJ databases">
        <title>Draft genome sequence of Bacillus sp. JC-7.</title>
        <authorList>
            <person name="Tanaka N."/>
            <person name="Shiwa Y."/>
            <person name="Fujita N."/>
            <person name="Tanasupawat S."/>
        </authorList>
    </citation>
    <scope>NUCLEOTIDE SEQUENCE [LARGE SCALE GENOMIC DNA]</scope>
    <source>
        <strain evidence="1 2">JC-7</strain>
    </source>
</reference>
<evidence type="ECO:0000313" key="1">
    <source>
        <dbReference type="EMBL" id="GER69095.1"/>
    </source>
</evidence>
<proteinExistence type="predicted"/>
<accession>A0A5J4JET8</accession>
<comment type="caution">
    <text evidence="1">The sequence shown here is derived from an EMBL/GenBank/DDBJ whole genome shotgun (WGS) entry which is preliminary data.</text>
</comment>
<dbReference type="AlphaFoldDB" id="A0A5J4JET8"/>
<gene>
    <name evidence="1" type="ORF">BpJC7_03980</name>
</gene>
<organism evidence="1 2">
    <name type="scientific">Weizmannia acidilactici</name>
    <dbReference type="NCBI Taxonomy" id="2607726"/>
    <lineage>
        <taxon>Bacteria</taxon>
        <taxon>Bacillati</taxon>
        <taxon>Bacillota</taxon>
        <taxon>Bacilli</taxon>
        <taxon>Bacillales</taxon>
        <taxon>Bacillaceae</taxon>
        <taxon>Heyndrickxia</taxon>
    </lineage>
</organism>
<dbReference type="RefSeq" id="WP_172967430.1">
    <property type="nucleotide sequence ID" value="NZ_BKZP01000005.1"/>
</dbReference>
<sequence>MSLIGVEESLTNAMDELYEKGYDEKAFQNEENAQGVTVMSEPAETTM</sequence>
<evidence type="ECO:0000313" key="2">
    <source>
        <dbReference type="Proteomes" id="UP000391919"/>
    </source>
</evidence>
<dbReference type="EMBL" id="BKZQ01000004">
    <property type="protein sequence ID" value="GER69095.1"/>
    <property type="molecule type" value="Genomic_DNA"/>
</dbReference>